<proteinExistence type="predicted"/>
<evidence type="ECO:0008006" key="5">
    <source>
        <dbReference type="Google" id="ProtNLM"/>
    </source>
</evidence>
<dbReference type="Proteomes" id="UP000036958">
    <property type="component" value="Unassembled WGS sequence"/>
</dbReference>
<comment type="caution">
    <text evidence="3">The sequence shown here is derived from an EMBL/GenBank/DDBJ whole genome shotgun (WGS) entry which is preliminary data.</text>
</comment>
<evidence type="ECO:0000313" key="3">
    <source>
        <dbReference type="EMBL" id="KOH43266.1"/>
    </source>
</evidence>
<protein>
    <recommendedName>
        <fullName evidence="5">Glycosyl transferase family 1 domain-containing protein</fullName>
    </recommendedName>
</protein>
<dbReference type="RefSeq" id="WP_053187136.1">
    <property type="nucleotide sequence ID" value="NZ_LGIA01000194.1"/>
</dbReference>
<dbReference type="STRING" id="1409788.NC99_39340"/>
<dbReference type="AlphaFoldDB" id="A0A0L8V4B0"/>
<accession>A0A0L8V4B0</accession>
<dbReference type="EMBL" id="LGIA01000194">
    <property type="protein sequence ID" value="KOH43266.1"/>
    <property type="molecule type" value="Genomic_DNA"/>
</dbReference>
<dbReference type="InterPro" id="IPR001296">
    <property type="entry name" value="Glyco_trans_1"/>
</dbReference>
<dbReference type="OrthoDB" id="9811239at2"/>
<evidence type="ECO:0000259" key="2">
    <source>
        <dbReference type="Pfam" id="PF13439"/>
    </source>
</evidence>
<dbReference type="Pfam" id="PF00534">
    <property type="entry name" value="Glycos_transf_1"/>
    <property type="match status" value="1"/>
</dbReference>
<evidence type="ECO:0000313" key="4">
    <source>
        <dbReference type="Proteomes" id="UP000036958"/>
    </source>
</evidence>
<evidence type="ECO:0000259" key="1">
    <source>
        <dbReference type="Pfam" id="PF00534"/>
    </source>
</evidence>
<gene>
    <name evidence="3" type="ORF">NC99_39340</name>
</gene>
<keyword evidence="4" id="KW-1185">Reference proteome</keyword>
<dbReference type="GO" id="GO:0016757">
    <property type="term" value="F:glycosyltransferase activity"/>
    <property type="evidence" value="ECO:0007669"/>
    <property type="project" value="UniProtKB-ARBA"/>
</dbReference>
<dbReference type="InterPro" id="IPR028098">
    <property type="entry name" value="Glyco_trans_4-like_N"/>
</dbReference>
<organism evidence="3 4">
    <name type="scientific">Sunxiuqinia dokdonensis</name>
    <dbReference type="NCBI Taxonomy" id="1409788"/>
    <lineage>
        <taxon>Bacteria</taxon>
        <taxon>Pseudomonadati</taxon>
        <taxon>Bacteroidota</taxon>
        <taxon>Bacteroidia</taxon>
        <taxon>Marinilabiliales</taxon>
        <taxon>Prolixibacteraceae</taxon>
        <taxon>Sunxiuqinia</taxon>
    </lineage>
</organism>
<reference evidence="4" key="1">
    <citation type="submission" date="2015-07" db="EMBL/GenBank/DDBJ databases">
        <title>Genome sequencing of Sunxiuqinia dokdonensis strain SK.</title>
        <authorList>
            <person name="Ahn S."/>
            <person name="Kim B.-C."/>
        </authorList>
    </citation>
    <scope>NUCLEOTIDE SEQUENCE [LARGE SCALE GENOMIC DNA]</scope>
    <source>
        <strain evidence="4">SK</strain>
    </source>
</reference>
<sequence length="364" mass="41522">MKILCVIDYLGSGGSQRQIVELALGFKEMGNEVSFLTYYDIRFYDQALTEHGISIHCIPEKKYLRRLWKLRKFIRSGNYDGVVSFLEGPSFICEAAGIPFRKWKLVVSEGSANPNIYKSARHIFYRWFHLFADFVVANSYANISIVRKVNPLLPKAKCRVVYNIIDFEKWKPRGDYFPRNDGKLNLLVVASHQSLKNLRGLVEALALLDDKERQKIQVNWYGDRLTEPYFDQSLVEGQKRLVELNLNGMITFHPATNPILPKFQEADALGLFSYYEGFPNVVCEAMACAKPIVCSSVSDLPDLLSHDSNLLCQASDPKSISQALRYLIHLSDEKLLALGLKNEAIAKKLFQKEQNVVGYLQLLK</sequence>
<feature type="domain" description="Glycosyltransferase subfamily 4-like N-terminal" evidence="2">
    <location>
        <begin position="13"/>
        <end position="168"/>
    </location>
</feature>
<dbReference type="Gene3D" id="3.40.50.2000">
    <property type="entry name" value="Glycogen Phosphorylase B"/>
    <property type="match status" value="2"/>
</dbReference>
<dbReference type="PANTHER" id="PTHR12526">
    <property type="entry name" value="GLYCOSYLTRANSFERASE"/>
    <property type="match status" value="1"/>
</dbReference>
<dbReference type="SUPFAM" id="SSF53756">
    <property type="entry name" value="UDP-Glycosyltransferase/glycogen phosphorylase"/>
    <property type="match status" value="1"/>
</dbReference>
<dbReference type="Pfam" id="PF13439">
    <property type="entry name" value="Glyco_transf_4"/>
    <property type="match status" value="1"/>
</dbReference>
<name>A0A0L8V4B0_9BACT</name>
<feature type="domain" description="Glycosyl transferase family 1" evidence="1">
    <location>
        <begin position="179"/>
        <end position="333"/>
    </location>
</feature>